<keyword evidence="3" id="KW-1185">Reference proteome</keyword>
<name>A0ABD0K8L7_9CAEN</name>
<reference evidence="2 3" key="1">
    <citation type="journal article" date="2023" name="Sci. Data">
        <title>Genome assembly of the Korean intertidal mud-creeper Batillaria attramentaria.</title>
        <authorList>
            <person name="Patra A.K."/>
            <person name="Ho P.T."/>
            <person name="Jun S."/>
            <person name="Lee S.J."/>
            <person name="Kim Y."/>
            <person name="Won Y.J."/>
        </authorList>
    </citation>
    <scope>NUCLEOTIDE SEQUENCE [LARGE SCALE GENOMIC DNA]</scope>
    <source>
        <strain evidence="2">Wonlab-2016</strain>
    </source>
</reference>
<dbReference type="EMBL" id="JACVVK020000227">
    <property type="protein sequence ID" value="KAK7483403.1"/>
    <property type="molecule type" value="Genomic_DNA"/>
</dbReference>
<dbReference type="Proteomes" id="UP001519460">
    <property type="component" value="Unassembled WGS sequence"/>
</dbReference>
<comment type="caution">
    <text evidence="2">The sequence shown here is derived from an EMBL/GenBank/DDBJ whole genome shotgun (WGS) entry which is preliminary data.</text>
</comment>
<accession>A0ABD0K8L7</accession>
<sequence>MYQQHDTTCTSSTTLHVPAARQRERSGAAPHIPHCASVSSVWSRPGPFHVYHQISERASRRQPDLPHCLNSLKGKIMNRRRRPFQFAAFSNCPANSGRSAASSLGGHSERHVQTWPPPPDTPANTHTTPSTDPPPPHSASCLATGPCHLATCRYSTVTCTYTCLIFTDLRRTDNLLVQAAIWPACRAARNVLSHAAPAEPPGRQSVTRSVLHLYVNVEVGMSCRQAVCCAVLATLLHCNTHTLTQSVQEKQPDTTQCRQRGEIVRIDCKTCTHWSLNQTRRVDSRVQYKPTLYNVWEWPGGTVLDCRSYRHPATRITYIHCMPYQPSSTFIQARQIVVSRLKILTARSTCQSS</sequence>
<feature type="region of interest" description="Disordered" evidence="1">
    <location>
        <begin position="94"/>
        <end position="137"/>
    </location>
</feature>
<evidence type="ECO:0000313" key="2">
    <source>
        <dbReference type="EMBL" id="KAK7483403.1"/>
    </source>
</evidence>
<proteinExistence type="predicted"/>
<dbReference type="AlphaFoldDB" id="A0ABD0K8L7"/>
<gene>
    <name evidence="2" type="ORF">BaRGS_00025343</name>
</gene>
<organism evidence="2 3">
    <name type="scientific">Batillaria attramentaria</name>
    <dbReference type="NCBI Taxonomy" id="370345"/>
    <lineage>
        <taxon>Eukaryota</taxon>
        <taxon>Metazoa</taxon>
        <taxon>Spiralia</taxon>
        <taxon>Lophotrochozoa</taxon>
        <taxon>Mollusca</taxon>
        <taxon>Gastropoda</taxon>
        <taxon>Caenogastropoda</taxon>
        <taxon>Sorbeoconcha</taxon>
        <taxon>Cerithioidea</taxon>
        <taxon>Batillariidae</taxon>
        <taxon>Batillaria</taxon>
    </lineage>
</organism>
<evidence type="ECO:0000313" key="3">
    <source>
        <dbReference type="Proteomes" id="UP001519460"/>
    </source>
</evidence>
<protein>
    <submittedName>
        <fullName evidence="2">Uncharacterized protein</fullName>
    </submittedName>
</protein>
<evidence type="ECO:0000256" key="1">
    <source>
        <dbReference type="SAM" id="MobiDB-lite"/>
    </source>
</evidence>